<keyword evidence="1" id="KW-0812">Transmembrane</keyword>
<evidence type="ECO:0000313" key="3">
    <source>
        <dbReference type="Proteomes" id="UP000242015"/>
    </source>
</evidence>
<comment type="caution">
    <text evidence="2">The sequence shown here is derived from an EMBL/GenBank/DDBJ whole genome shotgun (WGS) entry which is preliminary data.</text>
</comment>
<reference evidence="2 3" key="1">
    <citation type="submission" date="2017-04" db="EMBL/GenBank/DDBJ databases">
        <title>Novel microbial lineages endemic to geothermal iron-oxide mats fill important gaps in the evolutionary history of Archaea.</title>
        <authorList>
            <person name="Jay Z.J."/>
            <person name="Beam J.P."/>
            <person name="Dlakic M."/>
            <person name="Rusch D.B."/>
            <person name="Kozubal M.A."/>
            <person name="Inskeep W.P."/>
        </authorList>
    </citation>
    <scope>NUCLEOTIDE SEQUENCE [LARGE SCALE GENOMIC DNA]</scope>
    <source>
        <strain evidence="2">BE_D</strain>
    </source>
</reference>
<feature type="transmembrane region" description="Helical" evidence="1">
    <location>
        <begin position="12"/>
        <end position="32"/>
    </location>
</feature>
<dbReference type="AlphaFoldDB" id="A0A2R6C5I9"/>
<dbReference type="Proteomes" id="UP000242015">
    <property type="component" value="Unassembled WGS sequence"/>
</dbReference>
<keyword evidence="1" id="KW-1133">Transmembrane helix</keyword>
<dbReference type="NCBIfam" id="TIGR02537">
    <property type="entry name" value="arch_flag_Nterm"/>
    <property type="match status" value="1"/>
</dbReference>
<keyword evidence="1" id="KW-0472">Membrane</keyword>
<proteinExistence type="predicted"/>
<accession>A0A2R6C5I9</accession>
<evidence type="ECO:0000313" key="2">
    <source>
        <dbReference type="EMBL" id="PSO05986.1"/>
    </source>
</evidence>
<protein>
    <recommendedName>
        <fullName evidence="4">Archaeal Type IV pilin N-terminal domain-containing protein</fullName>
    </recommendedName>
</protein>
<evidence type="ECO:0000256" key="1">
    <source>
        <dbReference type="SAM" id="Phobius"/>
    </source>
</evidence>
<evidence type="ECO:0008006" key="4">
    <source>
        <dbReference type="Google" id="ProtNLM"/>
    </source>
</evidence>
<organism evidence="2 3">
    <name type="scientific">Candidatus Marsarchaeota G2 archaeon BE_D</name>
    <dbReference type="NCBI Taxonomy" id="1978158"/>
    <lineage>
        <taxon>Archaea</taxon>
        <taxon>Candidatus Marsarchaeota</taxon>
        <taxon>Candidatus Marsarchaeota group 2</taxon>
    </lineage>
</organism>
<dbReference type="InterPro" id="IPR013373">
    <property type="entry name" value="Flagellin/pilin_N_arc"/>
</dbReference>
<dbReference type="EMBL" id="NEXF01000636">
    <property type="protein sequence ID" value="PSO05986.1"/>
    <property type="molecule type" value="Genomic_DNA"/>
</dbReference>
<gene>
    <name evidence="2" type="ORF">B9Q04_18400</name>
</gene>
<sequence length="165" mass="17299">MSSRRGVSEAVTVALLLVVTVIAVGFVAAYYLSSSGRVQAGAIQQAVRQGESAGQIIHVVYYLYYTTAQGYTEDFYVYNSGNVAANIRQIYIVVNGQPTPWNQLGDWSICVVQQGGTGGCGTLIEPGETYQIQVANTPSQVTEIAMITPSGGIIVLQAGSGGGSP</sequence>
<name>A0A2R6C5I9_9ARCH</name>